<proteinExistence type="predicted"/>
<accession>A0A495QV63</accession>
<evidence type="ECO:0000313" key="2">
    <source>
        <dbReference type="EMBL" id="RKS78029.1"/>
    </source>
</evidence>
<dbReference type="RefSeq" id="WP_011225071.1">
    <property type="nucleotide sequence ID" value="NZ_RBWW01000002.1"/>
</dbReference>
<gene>
    <name evidence="2" type="ORF">BDK61_3666</name>
</gene>
<sequence>MRRRQALALVTGSLSLVAGCSSDTTTDLTPTPSKTGTEMTPESQIRELPMTTPPDPIDCDDDPRPVSRAAGDSYSDRANGFELTASKGVVTIGERITFTLTNIGDNPRGIGEKYKYNILRQHDGWEPIYFTESQAGWTDLGVRVYPGGGFRWTFTATNDGLERQNGYNPAYHVCSALEPGEYRFAFFGLGGSTISTTFMITDA</sequence>
<dbReference type="GeneID" id="64824717"/>
<dbReference type="EMBL" id="RBWW01000002">
    <property type="protein sequence ID" value="RKS78029.1"/>
    <property type="molecule type" value="Genomic_DNA"/>
</dbReference>
<comment type="caution">
    <text evidence="2">The sequence shown here is derived from an EMBL/GenBank/DDBJ whole genome shotgun (WGS) entry which is preliminary data.</text>
</comment>
<protein>
    <submittedName>
        <fullName evidence="2">Uncharacterized protein</fullName>
    </submittedName>
</protein>
<feature type="compositionally biased region" description="Low complexity" evidence="1">
    <location>
        <begin position="21"/>
        <end position="37"/>
    </location>
</feature>
<evidence type="ECO:0000313" key="3">
    <source>
        <dbReference type="Proteomes" id="UP000268233"/>
    </source>
</evidence>
<dbReference type="Proteomes" id="UP000268233">
    <property type="component" value="Unassembled WGS sequence"/>
</dbReference>
<feature type="region of interest" description="Disordered" evidence="1">
    <location>
        <begin position="21"/>
        <end position="73"/>
    </location>
</feature>
<reference evidence="2 3" key="1">
    <citation type="submission" date="2018-10" db="EMBL/GenBank/DDBJ databases">
        <title>Genomic Encyclopedia of Archaeal and Bacterial Type Strains, Phase II (KMG-II): from individual species to whole genera.</title>
        <authorList>
            <person name="Goeker M."/>
        </authorList>
    </citation>
    <scope>NUCLEOTIDE SEQUENCE [LARGE SCALE GENOMIC DNA]</scope>
    <source>
        <strain evidence="2 3">DSM 11927</strain>
    </source>
</reference>
<dbReference type="AlphaFoldDB" id="A0A495QV63"/>
<keyword evidence="3" id="KW-1185">Reference proteome</keyword>
<organism evidence="2 3">
    <name type="scientific">Haloarcula quadrata</name>
    <dbReference type="NCBI Taxonomy" id="182779"/>
    <lineage>
        <taxon>Archaea</taxon>
        <taxon>Methanobacteriati</taxon>
        <taxon>Methanobacteriota</taxon>
        <taxon>Stenosarchaea group</taxon>
        <taxon>Halobacteria</taxon>
        <taxon>Halobacteriales</taxon>
        <taxon>Haloarculaceae</taxon>
        <taxon>Haloarcula</taxon>
    </lineage>
</organism>
<dbReference type="PROSITE" id="PS51257">
    <property type="entry name" value="PROKAR_LIPOPROTEIN"/>
    <property type="match status" value="1"/>
</dbReference>
<evidence type="ECO:0000256" key="1">
    <source>
        <dbReference type="SAM" id="MobiDB-lite"/>
    </source>
</evidence>
<name>A0A495QV63_9EURY</name>